<organism evidence="5 6">
    <name type="scientific">Patella caerulea</name>
    <name type="common">Rayed Mediterranean limpet</name>
    <dbReference type="NCBI Taxonomy" id="87958"/>
    <lineage>
        <taxon>Eukaryota</taxon>
        <taxon>Metazoa</taxon>
        <taxon>Spiralia</taxon>
        <taxon>Lophotrochozoa</taxon>
        <taxon>Mollusca</taxon>
        <taxon>Gastropoda</taxon>
        <taxon>Patellogastropoda</taxon>
        <taxon>Patelloidea</taxon>
        <taxon>Patellidae</taxon>
        <taxon>Patella</taxon>
    </lineage>
</organism>
<dbReference type="GO" id="GO:0032008">
    <property type="term" value="P:positive regulation of TOR signaling"/>
    <property type="evidence" value="ECO:0007669"/>
    <property type="project" value="InterPro"/>
</dbReference>
<dbReference type="AlphaFoldDB" id="A0AAN8G3S1"/>
<dbReference type="GO" id="GO:0071230">
    <property type="term" value="P:cellular response to amino acid stimulus"/>
    <property type="evidence" value="ECO:0007669"/>
    <property type="project" value="InterPro"/>
</dbReference>
<dbReference type="SUPFAM" id="SSF103196">
    <property type="entry name" value="Roadblock/LC7 domain"/>
    <property type="match status" value="1"/>
</dbReference>
<evidence type="ECO:0000313" key="5">
    <source>
        <dbReference type="EMBL" id="KAK6167273.1"/>
    </source>
</evidence>
<comment type="subcellular location">
    <subcellularLocation>
        <location evidence="1">Lysosome</location>
    </subcellularLocation>
</comment>
<dbReference type="Proteomes" id="UP001347796">
    <property type="component" value="Unassembled WGS sequence"/>
</dbReference>
<sequence length="100" mass="11102">MSQLPTQGIEKIPDSTGYLVLTQDGAVISSGGDLENDEETANKISRLVHTATGIPVTTDRRDSFKRISIIWDDFMYVISVSSQKIFVAKRKYIPQDPVVT</sequence>
<name>A0AAN8G3S1_PATCE</name>
<dbReference type="GO" id="GO:0005085">
    <property type="term" value="F:guanyl-nucleotide exchange factor activity"/>
    <property type="evidence" value="ECO:0007669"/>
    <property type="project" value="TreeGrafter"/>
</dbReference>
<evidence type="ECO:0000256" key="3">
    <source>
        <dbReference type="ARBA" id="ARBA00023228"/>
    </source>
</evidence>
<dbReference type="PANTHER" id="PTHR33967:SF1">
    <property type="entry name" value="RAGULATOR COMPLEX PROTEIN LAMTOR4"/>
    <property type="match status" value="1"/>
</dbReference>
<dbReference type="EMBL" id="JAZGQO010000018">
    <property type="protein sequence ID" value="KAK6167273.1"/>
    <property type="molecule type" value="Genomic_DNA"/>
</dbReference>
<evidence type="ECO:0000313" key="6">
    <source>
        <dbReference type="Proteomes" id="UP001347796"/>
    </source>
</evidence>
<keyword evidence="6" id="KW-1185">Reference proteome</keyword>
<accession>A0AAN8G3S1</accession>
<comment type="caution">
    <text evidence="5">The sequence shown here is derived from an EMBL/GenBank/DDBJ whole genome shotgun (WGS) entry which is preliminary data.</text>
</comment>
<comment type="similarity">
    <text evidence="2">Belongs to the LAMTOR4 family.</text>
</comment>
<dbReference type="GO" id="GO:0005764">
    <property type="term" value="C:lysosome"/>
    <property type="evidence" value="ECO:0007669"/>
    <property type="project" value="UniProtKB-SubCell"/>
</dbReference>
<evidence type="ECO:0000256" key="2">
    <source>
        <dbReference type="ARBA" id="ARBA00010627"/>
    </source>
</evidence>
<evidence type="ECO:0000256" key="1">
    <source>
        <dbReference type="ARBA" id="ARBA00004371"/>
    </source>
</evidence>
<dbReference type="InterPro" id="IPR034601">
    <property type="entry name" value="LAMTOR4"/>
</dbReference>
<reference evidence="5 6" key="1">
    <citation type="submission" date="2024-01" db="EMBL/GenBank/DDBJ databases">
        <title>The genome of the rayed Mediterranean limpet Patella caerulea (Linnaeus, 1758).</title>
        <authorList>
            <person name="Anh-Thu Weber A."/>
            <person name="Halstead-Nussloch G."/>
        </authorList>
    </citation>
    <scope>NUCLEOTIDE SEQUENCE [LARGE SCALE GENOMIC DNA]</scope>
    <source>
        <strain evidence="5">AATW-2023a</strain>
        <tissue evidence="5">Whole specimen</tissue>
    </source>
</reference>
<dbReference type="GO" id="GO:0071986">
    <property type="term" value="C:Ragulator complex"/>
    <property type="evidence" value="ECO:0007669"/>
    <property type="project" value="InterPro"/>
</dbReference>
<gene>
    <name evidence="5" type="ORF">SNE40_021343</name>
</gene>
<keyword evidence="3" id="KW-0458">Lysosome</keyword>
<proteinExistence type="inferred from homology"/>
<protein>
    <recommendedName>
        <fullName evidence="4">Late endosomal/lysosomal adaptor and MAPK and MTOR activator 4</fullName>
    </recommendedName>
</protein>
<evidence type="ECO:0000256" key="4">
    <source>
        <dbReference type="ARBA" id="ARBA00032690"/>
    </source>
</evidence>
<dbReference type="PANTHER" id="PTHR33967">
    <property type="entry name" value="RAGULATOR COMPLEX PROTEIN LAMTOR4"/>
    <property type="match status" value="1"/>
</dbReference>